<comment type="catalytic activity">
    <reaction evidence="1">
        <text>Hydrolysis of proteins in presence of ATP.</text>
        <dbReference type="EC" id="3.4.21.53"/>
    </reaction>
</comment>
<dbReference type="PROSITE" id="PS51786">
    <property type="entry name" value="LON_PROTEOLYTIC"/>
    <property type="match status" value="1"/>
</dbReference>
<dbReference type="InterPro" id="IPR027065">
    <property type="entry name" value="Lon_Prtase"/>
</dbReference>
<keyword evidence="1" id="KW-0645">Protease</keyword>
<dbReference type="Pfam" id="PF13180">
    <property type="entry name" value="PDZ_2"/>
    <property type="match status" value="1"/>
</dbReference>
<dbReference type="AlphaFoldDB" id="A0A841C342"/>
<evidence type="ECO:0000256" key="1">
    <source>
        <dbReference type="PROSITE-ProRule" id="PRU01122"/>
    </source>
</evidence>
<reference evidence="4 5" key="1">
    <citation type="submission" date="2020-08" db="EMBL/GenBank/DDBJ databases">
        <title>Genomic Encyclopedia of Type Strains, Phase IV (KMG-IV): sequencing the most valuable type-strain genomes for metagenomic binning, comparative biology and taxonomic classification.</title>
        <authorList>
            <person name="Goeker M."/>
        </authorList>
    </citation>
    <scope>NUCLEOTIDE SEQUENCE [LARGE SCALE GENOMIC DNA]</scope>
    <source>
        <strain evidence="4 5">DSM 14925</strain>
    </source>
</reference>
<dbReference type="NCBIfam" id="NF041438">
    <property type="entry name" value="SepM_fam_S16"/>
    <property type="match status" value="1"/>
</dbReference>
<sequence length="353" mass="38387">MLNDNELMQVLDKKKRFTKIFLAIVLPIIILVVGLIYLIIPRPYYIEKPGVTLPLSGMVKVEGKSAEKKGNFYLTAVTVMPANNALMIASHFDSFSEIISDKDMTGGLNNQQYNLVNQYYMETAQNMAIYQAFKLADKAYSLDYQGVYVLSITDNSTFKKDLQISDTVTAVNGKSFKSSQGMINYVASQKVGDPVTIEVTRIDGVKHSFKGKYIKLSSGKTGIGIGLVDHTKVKTDPAVKIDAGSIGGPSAGMMFTLETYDQLTGNQLLQGRSIAGTGTIEEDGSIGQIGGIDQKIASASRSGATVFFAPDSGTKKELTNNYLGALSAAKRLKTKMKIIPVKKVQDALDYLKK</sequence>
<dbReference type="PANTHER" id="PTHR10046">
    <property type="entry name" value="ATP DEPENDENT LON PROTEASE FAMILY MEMBER"/>
    <property type="match status" value="1"/>
</dbReference>
<dbReference type="InterPro" id="IPR008269">
    <property type="entry name" value="Lon_proteolytic"/>
</dbReference>
<evidence type="ECO:0000259" key="3">
    <source>
        <dbReference type="PROSITE" id="PS51786"/>
    </source>
</evidence>
<gene>
    <name evidence="4" type="ORF">HNQ37_001269</name>
</gene>
<dbReference type="Proteomes" id="UP000562464">
    <property type="component" value="Unassembled WGS sequence"/>
</dbReference>
<feature type="transmembrane region" description="Helical" evidence="2">
    <location>
        <begin position="20"/>
        <end position="40"/>
    </location>
</feature>
<dbReference type="InterPro" id="IPR020568">
    <property type="entry name" value="Ribosomal_Su5_D2-typ_SF"/>
</dbReference>
<proteinExistence type="inferred from homology"/>
<dbReference type="InterPro" id="IPR014721">
    <property type="entry name" value="Ribsml_uS5_D2-typ_fold_subgr"/>
</dbReference>
<comment type="similarity">
    <text evidence="1">Belongs to the peptidase S16 family.</text>
</comment>
<comment type="caution">
    <text evidence="4">The sequence shown here is derived from an EMBL/GenBank/DDBJ whole genome shotgun (WGS) entry which is preliminary data.</text>
</comment>
<feature type="domain" description="Lon proteolytic" evidence="3">
    <location>
        <begin position="165"/>
        <end position="353"/>
    </location>
</feature>
<dbReference type="EC" id="3.4.21.53" evidence="1"/>
<dbReference type="GO" id="GO:0004252">
    <property type="term" value="F:serine-type endopeptidase activity"/>
    <property type="evidence" value="ECO:0007669"/>
    <property type="project" value="UniProtKB-UniRule"/>
</dbReference>
<dbReference type="GO" id="GO:0030163">
    <property type="term" value="P:protein catabolic process"/>
    <property type="evidence" value="ECO:0007669"/>
    <property type="project" value="InterPro"/>
</dbReference>
<keyword evidence="2" id="KW-1133">Transmembrane helix</keyword>
<protein>
    <recommendedName>
        <fullName evidence="1">endopeptidase La</fullName>
        <ecNumber evidence="1">3.4.21.53</ecNumber>
    </recommendedName>
</protein>
<feature type="active site" evidence="1">
    <location>
        <position position="250"/>
    </location>
</feature>
<name>A0A841C342_9LACT</name>
<keyword evidence="1" id="KW-0720">Serine protease</keyword>
<dbReference type="SUPFAM" id="SSF54211">
    <property type="entry name" value="Ribosomal protein S5 domain 2-like"/>
    <property type="match status" value="1"/>
</dbReference>
<dbReference type="GO" id="GO:0005524">
    <property type="term" value="F:ATP binding"/>
    <property type="evidence" value="ECO:0007669"/>
    <property type="project" value="InterPro"/>
</dbReference>
<evidence type="ECO:0000256" key="2">
    <source>
        <dbReference type="SAM" id="Phobius"/>
    </source>
</evidence>
<keyword evidence="5" id="KW-1185">Reference proteome</keyword>
<feature type="active site" evidence="1">
    <location>
        <position position="295"/>
    </location>
</feature>
<keyword evidence="2" id="KW-0472">Membrane</keyword>
<dbReference type="InterPro" id="IPR001478">
    <property type="entry name" value="PDZ"/>
</dbReference>
<evidence type="ECO:0000313" key="5">
    <source>
        <dbReference type="Proteomes" id="UP000562464"/>
    </source>
</evidence>
<keyword evidence="2" id="KW-0812">Transmembrane</keyword>
<dbReference type="GO" id="GO:0006508">
    <property type="term" value="P:proteolysis"/>
    <property type="evidence" value="ECO:0007669"/>
    <property type="project" value="UniProtKB-KW"/>
</dbReference>
<dbReference type="RefSeq" id="WP_414672538.1">
    <property type="nucleotide sequence ID" value="NZ_DASWOY010000024.1"/>
</dbReference>
<keyword evidence="1" id="KW-0378">Hydrolase</keyword>
<accession>A0A841C342</accession>
<dbReference type="EMBL" id="JACHHV010000022">
    <property type="protein sequence ID" value="MBB5888376.1"/>
    <property type="molecule type" value="Genomic_DNA"/>
</dbReference>
<dbReference type="Gene3D" id="3.30.230.10">
    <property type="match status" value="1"/>
</dbReference>
<organism evidence="4 5">
    <name type="scientific">Lactovum miscens</name>
    <dbReference type="NCBI Taxonomy" id="190387"/>
    <lineage>
        <taxon>Bacteria</taxon>
        <taxon>Bacillati</taxon>
        <taxon>Bacillota</taxon>
        <taxon>Bacilli</taxon>
        <taxon>Lactobacillales</taxon>
        <taxon>Streptococcaceae</taxon>
        <taxon>Lactovum</taxon>
    </lineage>
</organism>
<evidence type="ECO:0000313" key="4">
    <source>
        <dbReference type="EMBL" id="MBB5888376.1"/>
    </source>
</evidence>
<dbReference type="GO" id="GO:0004176">
    <property type="term" value="F:ATP-dependent peptidase activity"/>
    <property type="evidence" value="ECO:0007669"/>
    <property type="project" value="UniProtKB-UniRule"/>
</dbReference>